<evidence type="ECO:0000313" key="1">
    <source>
        <dbReference type="EMBL" id="AZQ32126.1"/>
    </source>
</evidence>
<evidence type="ECO:0000313" key="3">
    <source>
        <dbReference type="Proteomes" id="UP000280298"/>
    </source>
</evidence>
<name>A0A3Q9ENM9_9ACTN</name>
<organism evidence="1 3">
    <name type="scientific">Streptomyces cyaneochromogenes</name>
    <dbReference type="NCBI Taxonomy" id="2496836"/>
    <lineage>
        <taxon>Bacteria</taxon>
        <taxon>Bacillati</taxon>
        <taxon>Actinomycetota</taxon>
        <taxon>Actinomycetes</taxon>
        <taxon>Kitasatosporales</taxon>
        <taxon>Streptomycetaceae</taxon>
        <taxon>Streptomyces</taxon>
    </lineage>
</organism>
<gene>
    <name evidence="1" type="ORF">EJ357_00340</name>
    <name evidence="2" type="ORF">EJ357_47590</name>
</gene>
<dbReference type="KEGG" id="scya:EJ357_00340"/>
<keyword evidence="3" id="KW-1185">Reference proteome</keyword>
<accession>A0A3Q9ENM9</accession>
<dbReference type="RefSeq" id="WP_126387503.1">
    <property type="nucleotide sequence ID" value="NZ_CP034539.1"/>
</dbReference>
<dbReference type="Proteomes" id="UP000280298">
    <property type="component" value="Chromosome"/>
</dbReference>
<proteinExistence type="predicted"/>
<reference evidence="1 3" key="1">
    <citation type="journal article" date="2019" name="Int. J. Syst. Evol. Microbiol.">
        <title>Streptomyces cyaneochromogenes sp. nov., a blue pigment-producing actinomycete from manganese-contaminated soil.</title>
        <authorList>
            <person name="Tang X."/>
            <person name="Zhao J."/>
            <person name="Li K."/>
            <person name="Chen Z."/>
            <person name="Sun Y."/>
            <person name="Gao J."/>
        </authorList>
    </citation>
    <scope>NUCLEOTIDE SEQUENCE [LARGE SCALE GENOMIC DNA]</scope>
    <source>
        <strain evidence="1 3">MK-45</strain>
    </source>
</reference>
<protein>
    <submittedName>
        <fullName evidence="1">Uncharacterized protein</fullName>
    </submittedName>
</protein>
<dbReference type="EMBL" id="CP034539">
    <property type="protein sequence ID" value="AZQ32126.1"/>
    <property type="molecule type" value="Genomic_DNA"/>
</dbReference>
<dbReference type="AlphaFoldDB" id="A0A3Q9ENM9"/>
<dbReference type="OrthoDB" id="4201401at2"/>
<sequence>MTGHLVHHAVEITLTRPAAPGEIRHARHRVPLAANADRTRLMVVHSAHGPGRALHGLRRRLGPWLPIDVLTTHYPDRHGQVLLNVDLDSATHEVLCRDASALGQRPQDVLGRRVRAALDRDARERAERLEDRLASLLAHHTPEEVLASAARRVGCRHHRCAPPAP</sequence>
<evidence type="ECO:0000313" key="2">
    <source>
        <dbReference type="EMBL" id="AZQ40097.1"/>
    </source>
</evidence>
<dbReference type="KEGG" id="scya:EJ357_47590"/>
<dbReference type="EMBL" id="CP034539">
    <property type="protein sequence ID" value="AZQ40097.1"/>
    <property type="molecule type" value="Genomic_DNA"/>
</dbReference>